<evidence type="ECO:0000256" key="7">
    <source>
        <dbReference type="ARBA" id="ARBA00023177"/>
    </source>
</evidence>
<keyword evidence="5 8" id="KW-1133">Transmembrane helix</keyword>
<evidence type="ECO:0000256" key="5">
    <source>
        <dbReference type="ARBA" id="ARBA00022989"/>
    </source>
</evidence>
<dbReference type="Pfam" id="PF00909">
    <property type="entry name" value="Ammonium_transp"/>
    <property type="match status" value="1"/>
</dbReference>
<evidence type="ECO:0000256" key="3">
    <source>
        <dbReference type="ARBA" id="ARBA00022448"/>
    </source>
</evidence>
<comment type="subcellular location">
    <subcellularLocation>
        <location evidence="8">Cell membrane</location>
        <topology evidence="8">Multi-pass membrane protein</topology>
    </subcellularLocation>
    <subcellularLocation>
        <location evidence="1">Membrane</location>
        <topology evidence="1">Multi-pass membrane protein</topology>
    </subcellularLocation>
</comment>
<reference evidence="10 11" key="1">
    <citation type="journal article" date="2020" name="G3 (Bethesda)">
        <title>CeMbio - The Caenorhabditis elegans Microbiome Resource.</title>
        <authorList>
            <person name="Dirksen P."/>
            <person name="Assie A."/>
            <person name="Zimmermann J."/>
            <person name="Zhang F."/>
            <person name="Tietje A.M."/>
            <person name="Marsh S.A."/>
            <person name="Felix M.A."/>
            <person name="Shapira M."/>
            <person name="Kaleta C."/>
            <person name="Schulenburg H."/>
            <person name="Samuel B."/>
        </authorList>
    </citation>
    <scope>NUCLEOTIDE SEQUENCE [LARGE SCALE GENOMIC DNA]</scope>
    <source>
        <strain evidence="10 11">BIGb0172</strain>
    </source>
</reference>
<evidence type="ECO:0000313" key="11">
    <source>
        <dbReference type="Proteomes" id="UP000515240"/>
    </source>
</evidence>
<keyword evidence="6 8" id="KW-0472">Membrane</keyword>
<feature type="transmembrane region" description="Helical" evidence="8">
    <location>
        <begin position="241"/>
        <end position="262"/>
    </location>
</feature>
<feature type="transmembrane region" description="Helical" evidence="8">
    <location>
        <begin position="328"/>
        <end position="347"/>
    </location>
</feature>
<keyword evidence="3 8" id="KW-0813">Transport</keyword>
<dbReference type="PANTHER" id="PTHR43029">
    <property type="entry name" value="AMMONIUM TRANSPORTER MEP2"/>
    <property type="match status" value="1"/>
</dbReference>
<dbReference type="KEGG" id="cpis:HS961_02750"/>
<evidence type="ECO:0000256" key="4">
    <source>
        <dbReference type="ARBA" id="ARBA00022692"/>
    </source>
</evidence>
<feature type="domain" description="Ammonium transporter AmtB-like" evidence="9">
    <location>
        <begin position="15"/>
        <end position="408"/>
    </location>
</feature>
<evidence type="ECO:0000256" key="6">
    <source>
        <dbReference type="ARBA" id="ARBA00023136"/>
    </source>
</evidence>
<evidence type="ECO:0000313" key="10">
    <source>
        <dbReference type="EMBL" id="QMV75592.1"/>
    </source>
</evidence>
<dbReference type="Gene3D" id="1.10.3430.10">
    <property type="entry name" value="Ammonium transporter AmtB like domains"/>
    <property type="match status" value="1"/>
</dbReference>
<dbReference type="EMBL" id="CP058554">
    <property type="protein sequence ID" value="QMV75592.1"/>
    <property type="molecule type" value="Genomic_DNA"/>
</dbReference>
<keyword evidence="7 8" id="KW-0924">Ammonia transport</keyword>
<dbReference type="PROSITE" id="PS01219">
    <property type="entry name" value="AMMONIUM_TRANSP"/>
    <property type="match status" value="1"/>
</dbReference>
<dbReference type="NCBIfam" id="TIGR00836">
    <property type="entry name" value="amt"/>
    <property type="match status" value="1"/>
</dbReference>
<evidence type="ECO:0000256" key="8">
    <source>
        <dbReference type="RuleBase" id="RU362002"/>
    </source>
</evidence>
<feature type="transmembrane region" description="Helical" evidence="8">
    <location>
        <begin position="140"/>
        <end position="161"/>
    </location>
</feature>
<protein>
    <recommendedName>
        <fullName evidence="8">Ammonium transporter</fullName>
    </recommendedName>
</protein>
<dbReference type="InterPro" id="IPR029020">
    <property type="entry name" value="Ammonium/urea_transptr"/>
</dbReference>
<dbReference type="RefSeq" id="WP_182328089.1">
    <property type="nucleotide sequence ID" value="NZ_CP058554.1"/>
</dbReference>
<dbReference type="InterPro" id="IPR024041">
    <property type="entry name" value="NH4_transpt_AmtB-like_dom"/>
</dbReference>
<feature type="transmembrane region" description="Helical" evidence="8">
    <location>
        <begin position="49"/>
        <end position="71"/>
    </location>
</feature>
<dbReference type="AlphaFoldDB" id="A0A7G5ENL7"/>
<feature type="transmembrane region" description="Helical" evidence="8">
    <location>
        <begin position="362"/>
        <end position="387"/>
    </location>
</feature>
<gene>
    <name evidence="10" type="ORF">HS961_02750</name>
</gene>
<evidence type="ECO:0000259" key="9">
    <source>
        <dbReference type="Pfam" id="PF00909"/>
    </source>
</evidence>
<dbReference type="Proteomes" id="UP000515240">
    <property type="component" value="Chromosome"/>
</dbReference>
<keyword evidence="11" id="KW-1185">Reference proteome</keyword>
<dbReference type="PANTHER" id="PTHR43029:SF10">
    <property type="entry name" value="AMMONIUM TRANSPORTER MEP2"/>
    <property type="match status" value="1"/>
</dbReference>
<organism evidence="10 11">
    <name type="scientific">Comamonas piscis</name>
    <dbReference type="NCBI Taxonomy" id="1562974"/>
    <lineage>
        <taxon>Bacteria</taxon>
        <taxon>Pseudomonadati</taxon>
        <taxon>Pseudomonadota</taxon>
        <taxon>Betaproteobacteria</taxon>
        <taxon>Burkholderiales</taxon>
        <taxon>Comamonadaceae</taxon>
        <taxon>Comamonas</taxon>
    </lineage>
</organism>
<evidence type="ECO:0000256" key="2">
    <source>
        <dbReference type="ARBA" id="ARBA00005887"/>
    </source>
</evidence>
<feature type="transmembrane region" description="Helical" evidence="8">
    <location>
        <begin position="295"/>
        <end position="316"/>
    </location>
</feature>
<accession>A0A7G5ENL7</accession>
<dbReference type="InterPro" id="IPR001905">
    <property type="entry name" value="Ammonium_transpt"/>
</dbReference>
<sequence length="410" mass="42803">MQMVQMAAIDKADTAWILVSTVLVLLMTLPGIALFYAGLVRRKNVVNTMVAVFAVAAVVSLTWFALGYSLAFSKSSAWLGGLDRAWFSSMRLDAAAGTVSVSHLAPNIPEALYALFQMAFAVITTTLIIGAVVERMRFSALLLFSALWSVLVYAPIAHWVWESDGWLNKLGALDFAGGAVVHVNAGVSALVCAAMLGRRQGYGRQAFEPHSLGWTAMGAALLLIGWFGFNAGSALSADGRAALAMLVTMVAAAAGALSWMLVEWWVRGAPTLLGVLSGLIGGLVAITPAAGFVQLGGAVAIGLIAGVACFWGATWLKRRLGVDDSLDVFGVHGVGGIAGSLLTALFADRAIAGVDATVLNQLVAVAAVAIYSAAGTAILLTVIRVVLPLRVTAQQELDGLDQSLHQESQH</sequence>
<evidence type="ECO:0000256" key="1">
    <source>
        <dbReference type="ARBA" id="ARBA00004141"/>
    </source>
</evidence>
<feature type="transmembrane region" description="Helical" evidence="8">
    <location>
        <begin position="173"/>
        <end position="197"/>
    </location>
</feature>
<keyword evidence="4 8" id="KW-0812">Transmembrane</keyword>
<feature type="transmembrane region" description="Helical" evidence="8">
    <location>
        <begin position="209"/>
        <end position="229"/>
    </location>
</feature>
<dbReference type="GO" id="GO:0005886">
    <property type="term" value="C:plasma membrane"/>
    <property type="evidence" value="ECO:0007669"/>
    <property type="project" value="UniProtKB-SubCell"/>
</dbReference>
<dbReference type="GO" id="GO:0008519">
    <property type="term" value="F:ammonium channel activity"/>
    <property type="evidence" value="ECO:0007669"/>
    <property type="project" value="InterPro"/>
</dbReference>
<feature type="transmembrane region" description="Helical" evidence="8">
    <location>
        <begin position="15"/>
        <end position="37"/>
    </location>
</feature>
<dbReference type="SUPFAM" id="SSF111352">
    <property type="entry name" value="Ammonium transporter"/>
    <property type="match status" value="1"/>
</dbReference>
<feature type="transmembrane region" description="Helical" evidence="8">
    <location>
        <begin position="269"/>
        <end position="289"/>
    </location>
</feature>
<name>A0A7G5ENL7_9BURK</name>
<proteinExistence type="inferred from homology"/>
<comment type="similarity">
    <text evidence="2 8">Belongs to the ammonia transporter channel (TC 1.A.11.2) family.</text>
</comment>
<dbReference type="InterPro" id="IPR018047">
    <property type="entry name" value="Ammonium_transpt_CS"/>
</dbReference>
<feature type="transmembrane region" description="Helical" evidence="8">
    <location>
        <begin position="111"/>
        <end position="133"/>
    </location>
</feature>